<dbReference type="STRING" id="1341695.BBOMB_0397"/>
<evidence type="ECO:0000313" key="1">
    <source>
        <dbReference type="EMBL" id="KFF31066.1"/>
    </source>
</evidence>
<keyword evidence="2" id="KW-1185">Reference proteome</keyword>
<protein>
    <submittedName>
        <fullName evidence="1">Uncharacterized protein</fullName>
    </submittedName>
</protein>
<gene>
    <name evidence="1" type="ORF">BBOMB_0397</name>
</gene>
<comment type="caution">
    <text evidence="1">The sequence shown here is derived from an EMBL/GenBank/DDBJ whole genome shotgun (WGS) entry which is preliminary data.</text>
</comment>
<dbReference type="EMBL" id="ATLK01000001">
    <property type="protein sequence ID" value="KFF31066.1"/>
    <property type="molecule type" value="Genomic_DNA"/>
</dbReference>
<reference evidence="1 2" key="1">
    <citation type="journal article" date="2014" name="Appl. Environ. Microbiol.">
        <title>Genomic encyclopedia of type strains of the genus Bifidobacterium.</title>
        <authorList>
            <person name="Milani C."/>
            <person name="Lugli G.A."/>
            <person name="Duranti S."/>
            <person name="Turroni F."/>
            <person name="Bottacini F."/>
            <person name="Mangifesta M."/>
            <person name="Sanchez B."/>
            <person name="Viappiani A."/>
            <person name="Mancabelli L."/>
            <person name="Taminiau B."/>
            <person name="Delcenserie V."/>
            <person name="Barrangou R."/>
            <person name="Margolles A."/>
            <person name="van Sinderen D."/>
            <person name="Ventura M."/>
        </authorList>
    </citation>
    <scope>NUCLEOTIDE SEQUENCE [LARGE SCALE GENOMIC DNA]</scope>
    <source>
        <strain evidence="1 2">DSM 19703</strain>
    </source>
</reference>
<organism evidence="1 2">
    <name type="scientific">Bifidobacterium bombi DSM 19703</name>
    <dbReference type="NCBI Taxonomy" id="1341695"/>
    <lineage>
        <taxon>Bacteria</taxon>
        <taxon>Bacillati</taxon>
        <taxon>Actinomycetota</taxon>
        <taxon>Actinomycetes</taxon>
        <taxon>Bifidobacteriales</taxon>
        <taxon>Bifidobacteriaceae</taxon>
        <taxon>Bifidobacterium</taxon>
    </lineage>
</organism>
<sequence>MRFSSEPAEIVRSGYHGHMGIGRIGAEDGREKAVFLRAGHGTPFKVCVLLRLIFPMLVAGR</sequence>
<accession>A0A080N2K1</accession>
<name>A0A080N2K1_9BIFI</name>
<dbReference type="Proteomes" id="UP000028730">
    <property type="component" value="Unassembled WGS sequence"/>
</dbReference>
<dbReference type="AlphaFoldDB" id="A0A080N2K1"/>
<evidence type="ECO:0000313" key="2">
    <source>
        <dbReference type="Proteomes" id="UP000028730"/>
    </source>
</evidence>
<proteinExistence type="predicted"/>